<dbReference type="SMART" id="SM00387">
    <property type="entry name" value="HATPase_c"/>
    <property type="match status" value="1"/>
</dbReference>
<dbReference type="InterPro" id="IPR011990">
    <property type="entry name" value="TPR-like_helical_dom_sf"/>
</dbReference>
<dbReference type="PRINTS" id="PR00344">
    <property type="entry name" value="BCTRLSENSOR"/>
</dbReference>
<dbReference type="InterPro" id="IPR019734">
    <property type="entry name" value="TPR_rpt"/>
</dbReference>
<evidence type="ECO:0000256" key="5">
    <source>
        <dbReference type="SAM" id="Phobius"/>
    </source>
</evidence>
<evidence type="ECO:0000256" key="1">
    <source>
        <dbReference type="ARBA" id="ARBA00000085"/>
    </source>
</evidence>
<dbReference type="Gene3D" id="1.25.40.10">
    <property type="entry name" value="Tetratricopeptide repeat domain"/>
    <property type="match status" value="2"/>
</dbReference>
<feature type="signal peptide" evidence="6">
    <location>
        <begin position="1"/>
        <end position="22"/>
    </location>
</feature>
<dbReference type="AlphaFoldDB" id="A0A419W6A9"/>
<evidence type="ECO:0000313" key="8">
    <source>
        <dbReference type="EMBL" id="RKD90985.1"/>
    </source>
</evidence>
<sequence>MFRFPKMLASLLLLISAISASSQDSLMPDSSILRLLIEQAKTMGDTQLDSALILNRQIVVEAAKANLLQLVWDSRYEESKILSKLGQKDSALFLLNELINEAKNKADTIQQLKAFSLKASIQQRNYDFKSAIENLLIAQELLSASTPFDLRFDVLNILGQTHRKMKDYESALKYYRILELDFSFQLSNRQKYLVFMNEGNVYADQKDYLKTEEFFQKAYQECKQLGEPEEMAQLTYNMGALYYRQKKYPEALTYTQQALSAYIEIGDKLRIERCYRVLGAIQYDQSNYSGANQFYLKALKIAEEIENRKSILGNLKNLYLCSSAMAKANKSLSDYAKALDYQSEWSALKDSLYQADLANQLLELEKKYETDQKNAEIALLGKENQLQADELLLERQHQLLMWLGIGFLLLVMAVVLYFMFYYRKVSAMLKQQSKLIFEQKEQITDQNVQLQKSVSTQNKLFSIIAHDLRSPLVSVSNFVQLLNFYLHDGRYEDISKMAVDMDRKNEQVLDLTDNLLLWAQSQSGGMNPQLQRINLNEILDECYELYLPVAMRKGVALELTDADDCQLWADRDMVRTICRNLINNALKFTPKDGKVRIDYRCNEAEARVSVSDTGLGIKPEKLQRLFSLDREDVRYGTDGEKSSGLGLSVCKEFCDILNGKIDVTSTEGIGSTFSFTLPKYSDELQELAELKAKQAATAS</sequence>
<evidence type="ECO:0000256" key="4">
    <source>
        <dbReference type="PROSITE-ProRule" id="PRU00339"/>
    </source>
</evidence>
<evidence type="ECO:0000256" key="6">
    <source>
        <dbReference type="SAM" id="SignalP"/>
    </source>
</evidence>
<keyword evidence="8" id="KW-0418">Kinase</keyword>
<dbReference type="PANTHER" id="PTHR43547:SF2">
    <property type="entry name" value="HYBRID SIGNAL TRANSDUCTION HISTIDINE KINASE C"/>
    <property type="match status" value="1"/>
</dbReference>
<feature type="domain" description="Histidine kinase" evidence="7">
    <location>
        <begin position="463"/>
        <end position="681"/>
    </location>
</feature>
<evidence type="ECO:0000313" key="9">
    <source>
        <dbReference type="Proteomes" id="UP000283387"/>
    </source>
</evidence>
<dbReference type="Proteomes" id="UP000283387">
    <property type="component" value="Unassembled WGS sequence"/>
</dbReference>
<evidence type="ECO:0000259" key="7">
    <source>
        <dbReference type="PROSITE" id="PS50109"/>
    </source>
</evidence>
<keyword evidence="8" id="KW-0808">Transferase</keyword>
<dbReference type="InterPro" id="IPR004358">
    <property type="entry name" value="Sig_transdc_His_kin-like_C"/>
</dbReference>
<dbReference type="InterPro" id="IPR036097">
    <property type="entry name" value="HisK_dim/P_sf"/>
</dbReference>
<evidence type="ECO:0000256" key="3">
    <source>
        <dbReference type="ARBA" id="ARBA00022553"/>
    </source>
</evidence>
<dbReference type="InterPro" id="IPR003661">
    <property type="entry name" value="HisK_dim/P_dom"/>
</dbReference>
<feature type="repeat" description="TPR" evidence="4">
    <location>
        <begin position="232"/>
        <end position="265"/>
    </location>
</feature>
<dbReference type="InterPro" id="IPR036890">
    <property type="entry name" value="HATPase_C_sf"/>
</dbReference>
<dbReference type="SUPFAM" id="SSF48452">
    <property type="entry name" value="TPR-like"/>
    <property type="match status" value="2"/>
</dbReference>
<accession>A0A419W6A9</accession>
<dbReference type="OrthoDB" id="1116352at2"/>
<dbReference type="PROSITE" id="PS50109">
    <property type="entry name" value="HIS_KIN"/>
    <property type="match status" value="1"/>
</dbReference>
<keyword evidence="5" id="KW-0472">Membrane</keyword>
<proteinExistence type="predicted"/>
<reference evidence="8 9" key="1">
    <citation type="submission" date="2018-09" db="EMBL/GenBank/DDBJ databases">
        <title>Genomic Encyclopedia of Archaeal and Bacterial Type Strains, Phase II (KMG-II): from individual species to whole genera.</title>
        <authorList>
            <person name="Goeker M."/>
        </authorList>
    </citation>
    <scope>NUCLEOTIDE SEQUENCE [LARGE SCALE GENOMIC DNA]</scope>
    <source>
        <strain evidence="8 9">DSM 27148</strain>
    </source>
</reference>
<feature type="transmembrane region" description="Helical" evidence="5">
    <location>
        <begin position="399"/>
        <end position="422"/>
    </location>
</feature>
<dbReference type="Pfam" id="PF13424">
    <property type="entry name" value="TPR_12"/>
    <property type="match status" value="1"/>
</dbReference>
<dbReference type="SMART" id="SM00028">
    <property type="entry name" value="TPR"/>
    <property type="match status" value="5"/>
</dbReference>
<keyword evidence="5" id="KW-0812">Transmembrane</keyword>
<dbReference type="SUPFAM" id="SSF47384">
    <property type="entry name" value="Homodimeric domain of signal transducing histidine kinase"/>
    <property type="match status" value="1"/>
</dbReference>
<name>A0A419W6A9_9BACT</name>
<organism evidence="8 9">
    <name type="scientific">Mangrovibacterium diazotrophicum</name>
    <dbReference type="NCBI Taxonomy" id="1261403"/>
    <lineage>
        <taxon>Bacteria</taxon>
        <taxon>Pseudomonadati</taxon>
        <taxon>Bacteroidota</taxon>
        <taxon>Bacteroidia</taxon>
        <taxon>Marinilabiliales</taxon>
        <taxon>Prolixibacteraceae</taxon>
        <taxon>Mangrovibacterium</taxon>
    </lineage>
</organism>
<feature type="chain" id="PRO_5019353041" description="histidine kinase" evidence="6">
    <location>
        <begin position="23"/>
        <end position="699"/>
    </location>
</feature>
<keyword evidence="3" id="KW-0597">Phosphoprotein</keyword>
<keyword evidence="4" id="KW-0802">TPR repeat</keyword>
<protein>
    <recommendedName>
        <fullName evidence="2">histidine kinase</fullName>
        <ecNumber evidence="2">2.7.13.3</ecNumber>
    </recommendedName>
</protein>
<comment type="catalytic activity">
    <reaction evidence="1">
        <text>ATP + protein L-histidine = ADP + protein N-phospho-L-histidine.</text>
        <dbReference type="EC" id="2.7.13.3"/>
    </reaction>
</comment>
<gene>
    <name evidence="8" type="ORF">BC643_1332</name>
</gene>
<keyword evidence="5" id="KW-1133">Transmembrane helix</keyword>
<keyword evidence="6" id="KW-0732">Signal</keyword>
<dbReference type="PROSITE" id="PS50005">
    <property type="entry name" value="TPR"/>
    <property type="match status" value="1"/>
</dbReference>
<dbReference type="EC" id="2.7.13.3" evidence="2"/>
<dbReference type="Gene3D" id="1.10.287.130">
    <property type="match status" value="1"/>
</dbReference>
<keyword evidence="9" id="KW-1185">Reference proteome</keyword>
<dbReference type="SMART" id="SM00388">
    <property type="entry name" value="HisKA"/>
    <property type="match status" value="1"/>
</dbReference>
<dbReference type="GO" id="GO:0000155">
    <property type="term" value="F:phosphorelay sensor kinase activity"/>
    <property type="evidence" value="ECO:0007669"/>
    <property type="project" value="InterPro"/>
</dbReference>
<dbReference type="InterPro" id="IPR003594">
    <property type="entry name" value="HATPase_dom"/>
</dbReference>
<evidence type="ECO:0000256" key="2">
    <source>
        <dbReference type="ARBA" id="ARBA00012438"/>
    </source>
</evidence>
<dbReference type="CDD" id="cd00082">
    <property type="entry name" value="HisKA"/>
    <property type="match status" value="1"/>
</dbReference>
<comment type="caution">
    <text evidence="8">The sequence shown here is derived from an EMBL/GenBank/DDBJ whole genome shotgun (WGS) entry which is preliminary data.</text>
</comment>
<dbReference type="Pfam" id="PF00512">
    <property type="entry name" value="HisKA"/>
    <property type="match status" value="1"/>
</dbReference>
<dbReference type="Gene3D" id="3.30.565.10">
    <property type="entry name" value="Histidine kinase-like ATPase, C-terminal domain"/>
    <property type="match status" value="1"/>
</dbReference>
<dbReference type="SUPFAM" id="SSF55874">
    <property type="entry name" value="ATPase domain of HSP90 chaperone/DNA topoisomerase II/histidine kinase"/>
    <property type="match status" value="1"/>
</dbReference>
<dbReference type="Pfam" id="PF02518">
    <property type="entry name" value="HATPase_c"/>
    <property type="match status" value="1"/>
</dbReference>
<dbReference type="EMBL" id="RAPN01000001">
    <property type="protein sequence ID" value="RKD90985.1"/>
    <property type="molecule type" value="Genomic_DNA"/>
</dbReference>
<dbReference type="PANTHER" id="PTHR43547">
    <property type="entry name" value="TWO-COMPONENT HISTIDINE KINASE"/>
    <property type="match status" value="1"/>
</dbReference>
<dbReference type="InterPro" id="IPR005467">
    <property type="entry name" value="His_kinase_dom"/>
</dbReference>